<proteinExistence type="inferred from homology"/>
<dbReference type="CDD" id="cd13959">
    <property type="entry name" value="PT_UbiA_COQ2"/>
    <property type="match status" value="1"/>
</dbReference>
<name>A0A2W4ZUK3_9BACT</name>
<feature type="transmembrane region" description="Helical" evidence="12">
    <location>
        <begin position="250"/>
        <end position="270"/>
    </location>
</feature>
<feature type="transmembrane region" description="Helical" evidence="12">
    <location>
        <begin position="57"/>
        <end position="83"/>
    </location>
</feature>
<dbReference type="EC" id="2.5.1.39" evidence="11"/>
<dbReference type="Proteomes" id="UP000249557">
    <property type="component" value="Unassembled WGS sequence"/>
</dbReference>
<comment type="caution">
    <text evidence="13">The sequence shown here is derived from an EMBL/GenBank/DDBJ whole genome shotgun (WGS) entry which is preliminary data.</text>
</comment>
<evidence type="ECO:0000313" key="13">
    <source>
        <dbReference type="EMBL" id="PZO86113.1"/>
    </source>
</evidence>
<evidence type="ECO:0000256" key="3">
    <source>
        <dbReference type="ARBA" id="ARBA00005985"/>
    </source>
</evidence>
<evidence type="ECO:0000256" key="5">
    <source>
        <dbReference type="ARBA" id="ARBA00022519"/>
    </source>
</evidence>
<dbReference type="GO" id="GO:0006744">
    <property type="term" value="P:ubiquinone biosynthetic process"/>
    <property type="evidence" value="ECO:0007669"/>
    <property type="project" value="UniProtKB-UniRule"/>
</dbReference>
<dbReference type="InterPro" id="IPR006370">
    <property type="entry name" value="HB_polyprenyltransferase-like"/>
</dbReference>
<feature type="transmembrane region" description="Helical" evidence="12">
    <location>
        <begin position="130"/>
        <end position="148"/>
    </location>
</feature>
<gene>
    <name evidence="13" type="ORF">DI626_06890</name>
</gene>
<feature type="transmembrane region" description="Helical" evidence="12">
    <location>
        <begin position="180"/>
        <end position="200"/>
    </location>
</feature>
<feature type="transmembrane region" description="Helical" evidence="12">
    <location>
        <begin position="157"/>
        <end position="174"/>
    </location>
</feature>
<evidence type="ECO:0000256" key="2">
    <source>
        <dbReference type="ARBA" id="ARBA00004141"/>
    </source>
</evidence>
<evidence type="ECO:0000256" key="6">
    <source>
        <dbReference type="ARBA" id="ARBA00022679"/>
    </source>
</evidence>
<dbReference type="PANTHER" id="PTHR11048:SF28">
    <property type="entry name" value="4-HYDROXYBENZOATE POLYPRENYLTRANSFERASE, MITOCHONDRIAL"/>
    <property type="match status" value="1"/>
</dbReference>
<evidence type="ECO:0000256" key="4">
    <source>
        <dbReference type="ARBA" id="ARBA00022475"/>
    </source>
</evidence>
<keyword evidence="5" id="KW-0997">Cell inner membrane</keyword>
<evidence type="ECO:0000256" key="12">
    <source>
        <dbReference type="SAM" id="Phobius"/>
    </source>
</evidence>
<dbReference type="HAMAP" id="MF_01635">
    <property type="entry name" value="UbiA"/>
    <property type="match status" value="1"/>
</dbReference>
<dbReference type="PANTHER" id="PTHR11048">
    <property type="entry name" value="PRENYLTRANSFERASES"/>
    <property type="match status" value="1"/>
</dbReference>
<dbReference type="AlphaFoldDB" id="A0A2W4ZUK3"/>
<comment type="similarity">
    <text evidence="3">Belongs to the UbiA prenyltransferase family.</text>
</comment>
<dbReference type="Gene3D" id="1.10.357.140">
    <property type="entry name" value="UbiA prenyltransferase"/>
    <property type="match status" value="1"/>
</dbReference>
<feature type="transmembrane region" description="Helical" evidence="12">
    <location>
        <begin position="104"/>
        <end position="124"/>
    </location>
</feature>
<organism evidence="13 14">
    <name type="scientific">Micavibrio aeruginosavorus</name>
    <dbReference type="NCBI Taxonomy" id="349221"/>
    <lineage>
        <taxon>Bacteria</taxon>
        <taxon>Pseudomonadati</taxon>
        <taxon>Bdellovibrionota</taxon>
        <taxon>Bdellovibrionia</taxon>
        <taxon>Bdellovibrionales</taxon>
        <taxon>Pseudobdellovibrionaceae</taxon>
        <taxon>Micavibrio</taxon>
    </lineage>
</organism>
<keyword evidence="10 12" id="KW-0472">Membrane</keyword>
<evidence type="ECO:0000256" key="1">
    <source>
        <dbReference type="ARBA" id="ARBA00001946"/>
    </source>
</evidence>
<evidence type="ECO:0000256" key="11">
    <source>
        <dbReference type="NCBIfam" id="TIGR01474"/>
    </source>
</evidence>
<evidence type="ECO:0000313" key="14">
    <source>
        <dbReference type="Proteomes" id="UP000249557"/>
    </source>
</evidence>
<dbReference type="InterPro" id="IPR039653">
    <property type="entry name" value="Prenyltransferase"/>
</dbReference>
<evidence type="ECO:0000256" key="9">
    <source>
        <dbReference type="ARBA" id="ARBA00022989"/>
    </source>
</evidence>
<evidence type="ECO:0000256" key="10">
    <source>
        <dbReference type="ARBA" id="ARBA00023136"/>
    </source>
</evidence>
<reference evidence="13 14" key="1">
    <citation type="submission" date="2017-08" db="EMBL/GenBank/DDBJ databases">
        <title>Infants hospitalized years apart are colonized by the same room-sourced microbial strains.</title>
        <authorList>
            <person name="Brooks B."/>
            <person name="Olm M.R."/>
            <person name="Firek B.A."/>
            <person name="Baker R."/>
            <person name="Thomas B.C."/>
            <person name="Morowitz M.J."/>
            <person name="Banfield J.F."/>
        </authorList>
    </citation>
    <scope>NUCLEOTIDE SEQUENCE [LARGE SCALE GENOMIC DNA]</scope>
    <source>
        <strain evidence="13">S2_018_000_R2_104</strain>
    </source>
</reference>
<protein>
    <recommendedName>
        <fullName evidence="11">4-hydroxybenzoate octaprenyltransferase</fullName>
        <ecNumber evidence="11">2.5.1.39</ecNumber>
    </recommendedName>
</protein>
<sequence length="299" mass="33691">MAFTDIRFDLVSHLPTKAQPYALLMRLDRPIGWWLLLLPGWWAIAQASGGISGMTGWGFYMMALFFIGAIVMRGAGCVVNDLWDRDLDAQVERTRARPLASGAVKPWQAMIFLFILCFIGLLILVQTSALSFWIGMLSMIFVVAYPYMKRITWWPQAFLGVTFNFGVLIGWAAITGDITYITAMMYMGAFFWTLGYDTIYAHQDKEDDQMVGIKSTALLFGERSKKMVAIFYAASWTLLTGTVFLSTDSIMAQGLVLLPGVHMLLQILLWKPDSQASSLRWFKSNRDCGLLFLLCFLAS</sequence>
<dbReference type="EMBL" id="QFNK01000129">
    <property type="protein sequence ID" value="PZO86113.1"/>
    <property type="molecule type" value="Genomic_DNA"/>
</dbReference>
<evidence type="ECO:0000256" key="7">
    <source>
        <dbReference type="ARBA" id="ARBA00022688"/>
    </source>
</evidence>
<dbReference type="GO" id="GO:0008412">
    <property type="term" value="F:4-hydroxybenzoate polyprenyltransferase activity"/>
    <property type="evidence" value="ECO:0007669"/>
    <property type="project" value="UniProtKB-UniRule"/>
</dbReference>
<dbReference type="InterPro" id="IPR000537">
    <property type="entry name" value="UbiA_prenyltransferase"/>
</dbReference>
<feature type="transmembrane region" description="Helical" evidence="12">
    <location>
        <begin position="31"/>
        <end position="51"/>
    </location>
</feature>
<dbReference type="UniPathway" id="UPA00232"/>
<keyword evidence="8 12" id="KW-0812">Transmembrane</keyword>
<dbReference type="InterPro" id="IPR030470">
    <property type="entry name" value="UbiA_prenylTrfase_CS"/>
</dbReference>
<keyword evidence="7" id="KW-0831">Ubiquinone biosynthesis</keyword>
<dbReference type="InterPro" id="IPR044878">
    <property type="entry name" value="UbiA_sf"/>
</dbReference>
<comment type="subcellular location">
    <subcellularLocation>
        <location evidence="2">Membrane</location>
        <topology evidence="2">Multi-pass membrane protein</topology>
    </subcellularLocation>
</comment>
<feature type="transmembrane region" description="Helical" evidence="12">
    <location>
        <begin position="227"/>
        <end position="244"/>
    </location>
</feature>
<accession>A0A2W4ZUK3</accession>
<dbReference type="FunFam" id="1.20.120.1780:FF:000001">
    <property type="entry name" value="4-hydroxybenzoate octaprenyltransferase"/>
    <property type="match status" value="1"/>
</dbReference>
<evidence type="ECO:0000256" key="8">
    <source>
        <dbReference type="ARBA" id="ARBA00022692"/>
    </source>
</evidence>
<keyword evidence="9 12" id="KW-1133">Transmembrane helix</keyword>
<dbReference type="NCBIfam" id="TIGR01474">
    <property type="entry name" value="ubiA_proteo"/>
    <property type="match status" value="1"/>
</dbReference>
<dbReference type="Gene3D" id="1.20.120.1780">
    <property type="entry name" value="UbiA prenyltransferase"/>
    <property type="match status" value="1"/>
</dbReference>
<dbReference type="PROSITE" id="PS00943">
    <property type="entry name" value="UBIA"/>
    <property type="match status" value="1"/>
</dbReference>
<dbReference type="GO" id="GO:0005886">
    <property type="term" value="C:plasma membrane"/>
    <property type="evidence" value="ECO:0007669"/>
    <property type="project" value="TreeGrafter"/>
</dbReference>
<dbReference type="Pfam" id="PF01040">
    <property type="entry name" value="UbiA"/>
    <property type="match status" value="1"/>
</dbReference>
<comment type="cofactor">
    <cofactor evidence="1">
        <name>Mg(2+)</name>
        <dbReference type="ChEBI" id="CHEBI:18420"/>
    </cofactor>
</comment>
<keyword evidence="4" id="KW-1003">Cell membrane</keyword>
<keyword evidence="6 13" id="KW-0808">Transferase</keyword>
<dbReference type="FunFam" id="1.10.357.140:FF:000008">
    <property type="entry name" value="4-hydroxybenzoate octaprenyltransferase"/>
    <property type="match status" value="1"/>
</dbReference>